<accession>A0A512DTH6</accession>
<proteinExistence type="inferred from homology"/>
<dbReference type="GO" id="GO:0005886">
    <property type="term" value="C:plasma membrane"/>
    <property type="evidence" value="ECO:0007669"/>
    <property type="project" value="UniProtKB-SubCell"/>
</dbReference>
<evidence type="ECO:0000313" key="9">
    <source>
        <dbReference type="EMBL" id="GEO39779.1"/>
    </source>
</evidence>
<feature type="transmembrane region" description="Helical" evidence="8">
    <location>
        <begin position="245"/>
        <end position="269"/>
    </location>
</feature>
<dbReference type="NCBIfam" id="TIGR00155">
    <property type="entry name" value="pqiA_fam"/>
    <property type="match status" value="1"/>
</dbReference>
<comment type="caution">
    <text evidence="9">The sequence shown here is derived from an EMBL/GenBank/DDBJ whole genome shotgun (WGS) entry which is preliminary data.</text>
</comment>
<dbReference type="PANTHER" id="PTHR30462">
    <property type="entry name" value="INTERMEMBRANE TRANSPORT PROTEIN PQIB-RELATED"/>
    <property type="match status" value="1"/>
</dbReference>
<evidence type="ECO:0000256" key="8">
    <source>
        <dbReference type="SAM" id="Phobius"/>
    </source>
</evidence>
<keyword evidence="10" id="KW-1185">Reference proteome</keyword>
<evidence type="ECO:0000256" key="3">
    <source>
        <dbReference type="ARBA" id="ARBA00022475"/>
    </source>
</evidence>
<dbReference type="InterPro" id="IPR007498">
    <property type="entry name" value="PqiA-like"/>
</dbReference>
<evidence type="ECO:0000256" key="5">
    <source>
        <dbReference type="ARBA" id="ARBA00022692"/>
    </source>
</evidence>
<dbReference type="Pfam" id="PF04403">
    <property type="entry name" value="PqiA"/>
    <property type="match status" value="2"/>
</dbReference>
<feature type="transmembrane region" description="Helical" evidence="8">
    <location>
        <begin position="369"/>
        <end position="388"/>
    </location>
</feature>
<reference evidence="9 10" key="1">
    <citation type="submission" date="2019-07" db="EMBL/GenBank/DDBJ databases">
        <title>Whole genome shotgun sequence of Skermanella aerolata NBRC 106429.</title>
        <authorList>
            <person name="Hosoyama A."/>
            <person name="Uohara A."/>
            <person name="Ohji S."/>
            <person name="Ichikawa N."/>
        </authorList>
    </citation>
    <scope>NUCLEOTIDE SEQUENCE [LARGE SCALE GENOMIC DNA]</scope>
    <source>
        <strain evidence="9 10">NBRC 106429</strain>
    </source>
</reference>
<organism evidence="9 10">
    <name type="scientific">Skermanella aerolata</name>
    <dbReference type="NCBI Taxonomy" id="393310"/>
    <lineage>
        <taxon>Bacteria</taxon>
        <taxon>Pseudomonadati</taxon>
        <taxon>Pseudomonadota</taxon>
        <taxon>Alphaproteobacteria</taxon>
        <taxon>Rhodospirillales</taxon>
        <taxon>Azospirillaceae</taxon>
        <taxon>Skermanella</taxon>
    </lineage>
</organism>
<dbReference type="PANTHER" id="PTHR30462:SF3">
    <property type="entry name" value="INTERMEMBRANE TRANSPORT PROTEIN PQIA"/>
    <property type="match status" value="1"/>
</dbReference>
<gene>
    <name evidence="9" type="ORF">SAE02_39270</name>
</gene>
<evidence type="ECO:0000256" key="7">
    <source>
        <dbReference type="ARBA" id="ARBA00023136"/>
    </source>
</evidence>
<name>A0A512DTH6_9PROT</name>
<dbReference type="EMBL" id="BJYZ01000018">
    <property type="protein sequence ID" value="GEO39779.1"/>
    <property type="molecule type" value="Genomic_DNA"/>
</dbReference>
<feature type="transmembrane region" description="Helical" evidence="8">
    <location>
        <begin position="42"/>
        <end position="65"/>
    </location>
</feature>
<comment type="subcellular location">
    <subcellularLocation>
        <location evidence="1">Cell inner membrane</location>
        <topology evidence="1">Multi-pass membrane protein</topology>
    </subcellularLocation>
</comment>
<dbReference type="InterPro" id="IPR005219">
    <property type="entry name" value="PqiA-like_proteobact"/>
</dbReference>
<keyword evidence="6 8" id="KW-1133">Transmembrane helix</keyword>
<keyword evidence="4" id="KW-0997">Cell inner membrane</keyword>
<feature type="transmembrane region" description="Helical" evidence="8">
    <location>
        <begin position="289"/>
        <end position="318"/>
    </location>
</feature>
<feature type="transmembrane region" description="Helical" evidence="8">
    <location>
        <begin position="85"/>
        <end position="113"/>
    </location>
</feature>
<sequence>MACPDCGLLHALPDMSVGEKVACSRCGASLYTKHAYGLHATAALSSAALILLAVATMFPLLIFELEGREQPGGILSSAEALWNVGYPILAVLVFFTVLAAPLLKILATLYVVLPLLAGRPAPATARVFRLLDHLRPWAMVEVFLLGLIVAYVKLSDIATVEIGPSLFALVGLMVTMTWAEAVLDPLDVWDRLSPQIRAGGMTGAAPERLVRCHACAQLTESGHGPCPRCGAALHRRKPDSFHRTASLAVAAAILYVPANLLPIMTVVYFGSGEPDTILSGVETLIAAGMLPIALLVFFASIAVPVLKLAGLGYLLLSVRRRSTVRLKERTRLYRLIEGIGRWSMVDIFMISLLTALVQLGAIATVQAELGAVAFAMVVVVTMQASHAFDPRLMWDAAIRRES</sequence>
<evidence type="ECO:0000256" key="4">
    <source>
        <dbReference type="ARBA" id="ARBA00022519"/>
    </source>
</evidence>
<dbReference type="InterPro" id="IPR051800">
    <property type="entry name" value="PqiA-PqiB_transport"/>
</dbReference>
<evidence type="ECO:0000256" key="2">
    <source>
        <dbReference type="ARBA" id="ARBA00007555"/>
    </source>
</evidence>
<evidence type="ECO:0000256" key="1">
    <source>
        <dbReference type="ARBA" id="ARBA00004429"/>
    </source>
</evidence>
<feature type="transmembrane region" description="Helical" evidence="8">
    <location>
        <begin position="134"/>
        <end position="154"/>
    </location>
</feature>
<keyword evidence="3" id="KW-1003">Cell membrane</keyword>
<dbReference type="AlphaFoldDB" id="A0A512DTH6"/>
<feature type="transmembrane region" description="Helical" evidence="8">
    <location>
        <begin position="166"/>
        <end position="183"/>
    </location>
</feature>
<evidence type="ECO:0000313" key="10">
    <source>
        <dbReference type="Proteomes" id="UP000321523"/>
    </source>
</evidence>
<keyword evidence="5 8" id="KW-0812">Transmembrane</keyword>
<protein>
    <submittedName>
        <fullName evidence="9">Paraquat-inducible membrane protein A</fullName>
    </submittedName>
</protein>
<dbReference type="Proteomes" id="UP000321523">
    <property type="component" value="Unassembled WGS sequence"/>
</dbReference>
<keyword evidence="7 8" id="KW-0472">Membrane</keyword>
<evidence type="ECO:0000256" key="6">
    <source>
        <dbReference type="ARBA" id="ARBA00022989"/>
    </source>
</evidence>
<comment type="similarity">
    <text evidence="2">Belongs to the PqiA family.</text>
</comment>
<feature type="transmembrane region" description="Helical" evidence="8">
    <location>
        <begin position="339"/>
        <end position="363"/>
    </location>
</feature>